<keyword evidence="2" id="KW-1133">Transmembrane helix</keyword>
<dbReference type="EMBL" id="CP071504">
    <property type="protein sequence ID" value="QSX31048.1"/>
    <property type="molecule type" value="Genomic_DNA"/>
</dbReference>
<feature type="coiled-coil region" evidence="1">
    <location>
        <begin position="41"/>
        <end position="68"/>
    </location>
</feature>
<accession>A0A974XPI0</accession>
<proteinExistence type="predicted"/>
<feature type="transmembrane region" description="Helical" evidence="2">
    <location>
        <begin position="7"/>
        <end position="24"/>
    </location>
</feature>
<evidence type="ECO:0000256" key="2">
    <source>
        <dbReference type="SAM" id="Phobius"/>
    </source>
</evidence>
<evidence type="ECO:0000256" key="1">
    <source>
        <dbReference type="SAM" id="Coils"/>
    </source>
</evidence>
<organism evidence="3 4">
    <name type="scientific">Shewanella cyperi</name>
    <dbReference type="NCBI Taxonomy" id="2814292"/>
    <lineage>
        <taxon>Bacteria</taxon>
        <taxon>Pseudomonadati</taxon>
        <taxon>Pseudomonadota</taxon>
        <taxon>Gammaproteobacteria</taxon>
        <taxon>Alteromonadales</taxon>
        <taxon>Shewanellaceae</taxon>
        <taxon>Shewanella</taxon>
    </lineage>
</organism>
<keyword evidence="4" id="KW-1185">Reference proteome</keyword>
<reference evidence="3 4" key="1">
    <citation type="submission" date="2021-03" db="EMBL/GenBank/DDBJ databases">
        <title>Novel species identification of genus Shewanella.</title>
        <authorList>
            <person name="Liu G."/>
            <person name="Zhang Q."/>
        </authorList>
    </citation>
    <scope>NUCLEOTIDE SEQUENCE [LARGE SCALE GENOMIC DNA]</scope>
    <source>
        <strain evidence="3 4">FJAT-53726</strain>
    </source>
</reference>
<dbReference type="KEGG" id="scyp:JYB88_05230"/>
<evidence type="ECO:0000313" key="3">
    <source>
        <dbReference type="EMBL" id="QSX31048.1"/>
    </source>
</evidence>
<dbReference type="AlphaFoldDB" id="A0A974XPI0"/>
<sequence>MPRYPLHIYLVFIFALIWSGLIIYDLHPENIHVAGVFIPMVLFLLALIEHLRKRVEQLEKALNQRENKQ</sequence>
<name>A0A974XPI0_9GAMM</name>
<dbReference type="Proteomes" id="UP000663281">
    <property type="component" value="Chromosome"/>
</dbReference>
<protein>
    <submittedName>
        <fullName evidence="3">Uncharacterized protein</fullName>
    </submittedName>
</protein>
<keyword evidence="1" id="KW-0175">Coiled coil</keyword>
<gene>
    <name evidence="3" type="ORF">JYB88_05230</name>
</gene>
<keyword evidence="2" id="KW-0812">Transmembrane</keyword>
<evidence type="ECO:0000313" key="4">
    <source>
        <dbReference type="Proteomes" id="UP000663281"/>
    </source>
</evidence>
<feature type="transmembrane region" description="Helical" evidence="2">
    <location>
        <begin position="30"/>
        <end position="48"/>
    </location>
</feature>
<dbReference type="RefSeq" id="WP_207325721.1">
    <property type="nucleotide sequence ID" value="NZ_CP071504.1"/>
</dbReference>
<keyword evidence="2" id="KW-0472">Membrane</keyword>